<dbReference type="Gene3D" id="3.30.460.10">
    <property type="entry name" value="Beta Polymerase, domain 2"/>
    <property type="match status" value="1"/>
</dbReference>
<dbReference type="RefSeq" id="WP_255177421.1">
    <property type="nucleotide sequence ID" value="NZ_CP101462.1"/>
</dbReference>
<reference evidence="1" key="1">
    <citation type="submission" date="2022-07" db="EMBL/GenBank/DDBJ databases">
        <title>Complete genome of CX2.</title>
        <authorList>
            <person name="Cao G."/>
        </authorList>
    </citation>
    <scope>NUCLEOTIDE SEQUENCE</scope>
    <source>
        <strain evidence="1">CX2</strain>
    </source>
</reference>
<gene>
    <name evidence="1" type="ORF">NMQ00_15585</name>
</gene>
<proteinExistence type="predicted"/>
<dbReference type="EMBL" id="CP101462">
    <property type="protein sequence ID" value="UTT42915.1"/>
    <property type="molecule type" value="Genomic_DNA"/>
</dbReference>
<keyword evidence="2" id="KW-1185">Reference proteome</keyword>
<accession>A0ABY5FNC7</accession>
<evidence type="ECO:0000313" key="1">
    <source>
        <dbReference type="EMBL" id="UTT42915.1"/>
    </source>
</evidence>
<dbReference type="Proteomes" id="UP001060325">
    <property type="component" value="Chromosome"/>
</dbReference>
<dbReference type="SUPFAM" id="SSF81301">
    <property type="entry name" value="Nucleotidyltransferase"/>
    <property type="match status" value="1"/>
</dbReference>
<protein>
    <submittedName>
        <fullName evidence="1">Aminoglycoside 6-adenylyltransferase</fullName>
    </submittedName>
</protein>
<organism evidence="1 2">
    <name type="scientific">Exiguobacterium aurantiacum</name>
    <dbReference type="NCBI Taxonomy" id="33987"/>
    <lineage>
        <taxon>Bacteria</taxon>
        <taxon>Bacillati</taxon>
        <taxon>Bacillota</taxon>
        <taxon>Bacilli</taxon>
        <taxon>Bacillales</taxon>
        <taxon>Bacillales Family XII. Incertae Sedis</taxon>
        <taxon>Exiguobacterium</taxon>
    </lineage>
</organism>
<sequence length="257" mass="29682">MYSTVERDTHFQHVLHHLQTNTGVQGVVQLGSGAAGYQDQYSDIDLMVAARTGVDPQSIKQHLAGYFLQLSPVFIKEKRFGPDIFLLIVLLENQLEFNVSIAPLEILPVRSPLWNVVVDRDGQLLQRMESEHERFISSPIRYETGDVPFEFIYASLALEKELKRNNPIYALKMLETLRELTLTAQALKEGRKVHQFKAYHTLNHSFIEDYLQTYPGSVDLVSIRRAKQSLHTLFATCLEDHPQFKLKPYMERLLQER</sequence>
<name>A0ABY5FNC7_9BACL</name>
<evidence type="ECO:0000313" key="2">
    <source>
        <dbReference type="Proteomes" id="UP001060325"/>
    </source>
</evidence>
<dbReference type="InterPro" id="IPR043519">
    <property type="entry name" value="NT_sf"/>
</dbReference>